<evidence type="ECO:0000256" key="1">
    <source>
        <dbReference type="ARBA" id="ARBA00004167"/>
    </source>
</evidence>
<reference evidence="7" key="1">
    <citation type="journal article" date="2019" name="Int. J. Syst. Evol. Microbiol.">
        <title>The Global Catalogue of Microorganisms (GCM) 10K type strain sequencing project: providing services to taxonomists for standard genome sequencing and annotation.</title>
        <authorList>
            <consortium name="The Broad Institute Genomics Platform"/>
            <consortium name="The Broad Institute Genome Sequencing Center for Infectious Disease"/>
            <person name="Wu L."/>
            <person name="Ma J."/>
        </authorList>
    </citation>
    <scope>NUCLEOTIDE SEQUENCE [LARGE SCALE GENOMIC DNA]</scope>
    <source>
        <strain evidence="7">JCM 32105</strain>
    </source>
</reference>
<dbReference type="RefSeq" id="WP_345085255.1">
    <property type="nucleotide sequence ID" value="NZ_BAABFA010000024.1"/>
</dbReference>
<keyword evidence="7" id="KW-1185">Reference proteome</keyword>
<gene>
    <name evidence="6" type="ORF">GCM10023093_30750</name>
</gene>
<name>A0ABP8NS37_9BACT</name>
<comment type="subcellular location">
    <subcellularLocation>
        <location evidence="1">Membrane</location>
        <topology evidence="1">Single-pass membrane protein</topology>
    </subcellularLocation>
</comment>
<keyword evidence="4" id="KW-0472">Membrane</keyword>
<sequence>MLGTIMLLLLTAVLLINYSPIQSYLAKRAAAILSERLKTKVEVGNVRIGLLNSLLIQKVSLQDRSQDTILYAGEIQVRITDWFIFKDKPVLHYIGLQDAYVHLYRDSAIWNYAFIEDAFSTPGATKQAKQSRPFEFDLQKAELTNVRIHMDDAWIGEDMHYDVGYLLADANGIDFHKKLIDIDEIAVRNTGILVYEYTGLRPKHLKPKRGFDTTAFNPGNWGLKVSELGLQGCYFLFSSSDDIPDPGVFDETHIDVKNIDIDITGVNVVGDTITGNINDLHAEERCGLIIKKMKSRVSVSPVASICRDLYLETNNSVLKDYYAMHYRHFPDFNHYIDSVGMVAHMKEARVDKKDVMFFAPQLKDFPDMQVTLNGKGRGTVANLSVSDLRVSDGHVELKGDLAMQGLPDIYTTLITYTNGEIVTTGKGILHFAPGLKDNPNLALDSLSYAAFKGMYEGYIENFRVNGVFKTNLGDAVTDVKMYIPGFSADSATYSGSISTSKLMLGKLIRQPLIGDITVNEQISGHSFNPDLMQMRLDGVIKDMEVNRYRYHNIITQGTLAKKQFDGKLLVDDPNLALDFDGHLDYSGEQVRINAMAHLLASNFKALNITSDNVTVSADFDLNWTGSNIDNFNGYAKLFNIDLRRNEHLLAIDSVYALSSGDSMNRTLSINSDAFMAEIKGNYRLSDLPASVQYYLSRYVPNYIPAPDKYAPGQVFDFKVTTRGVDSIFAVTIPDIRGFDNAVVKGSFNTASGKLTLDADVPYGSIGAFEMSGITVEGVGDLNNIALNTTVDLVAVADSALKGAMSLTTTVGRDTISFTLATISPDKESSASVYGQIVARHDTLTLTALPSEFYLSKAKWMVAGGSRVVYTDKYLSVKDVLMSSGIQRIAVSTTEGNNGTLLLNIHDLDVAQLGNMAGMAGYQPEGRIDAVVTVNDMFGKMLVNANVKATGVKFGADTIGALSVIGQYDAGRKLITVDPQTGIFRDHAAISVSGTVSLDSATRQVIDGSVRFRDARVAWASPFLVGLMSELRGNVNGQVNVTGTVSAPKIEGKLALSDAGLRFDYMGCSYAIPSASVSVDNKRISLDDVTLYDVYRNTAKLSGYFSHDLFSDMRMRLTVTTPKFEVMNLTHAQNELFYGKLIAGMDSFTIRGPFNNVRLNLYGGEPAGKSTIYIPASTGNYTGGYSYVSFKTYGEDQEPAKRKVKDKISINLDANMNRLAEMHIVMDPATNDEIVTTGTGNIQIEIPPNNDMRMTGLYTISEGTYTLTFPQLAISRLFRLVPGSSISFNGPFSETELAVDATYTTKARLYDLLTELDKSALAGNDGELRDAQTPQFVNVMLHMRGPIYNSALSFDIDLDNNHSKNTYAGRTLMLINSDDRRKFDQVASLLLIGAFIPNDGGPGGANAISGTVNNVSQMLSNTASSGLTQIVNRLLGNRNLNVAVKYTNYNLNDASAANVNMNQLKLGVTKNYFNDRLLVSLGSTSDWGKPSTTSTTTNFNFAGDFRLQYVLSGNSGLRLNAFSTSDYDIVRNGNIQRVGAGISWRRSFDNLGEFFSGPKYTQRQKEKKTKRDSTEAVMRAMGAQEIKK</sequence>
<organism evidence="6 7">
    <name type="scientific">Nemorincola caseinilytica</name>
    <dbReference type="NCBI Taxonomy" id="2054315"/>
    <lineage>
        <taxon>Bacteria</taxon>
        <taxon>Pseudomonadati</taxon>
        <taxon>Bacteroidota</taxon>
        <taxon>Chitinophagia</taxon>
        <taxon>Chitinophagales</taxon>
        <taxon>Chitinophagaceae</taxon>
        <taxon>Nemorincola</taxon>
    </lineage>
</organism>
<evidence type="ECO:0000256" key="2">
    <source>
        <dbReference type="ARBA" id="ARBA00022692"/>
    </source>
</evidence>
<accession>A0ABP8NS37</accession>
<proteinExistence type="predicted"/>
<evidence type="ECO:0000256" key="3">
    <source>
        <dbReference type="ARBA" id="ARBA00022989"/>
    </source>
</evidence>
<dbReference type="Proteomes" id="UP001500067">
    <property type="component" value="Unassembled WGS sequence"/>
</dbReference>
<feature type="domain" description="Translocation and assembly module TamB C-terminal" evidence="5">
    <location>
        <begin position="1094"/>
        <end position="1547"/>
    </location>
</feature>
<evidence type="ECO:0000313" key="7">
    <source>
        <dbReference type="Proteomes" id="UP001500067"/>
    </source>
</evidence>
<keyword evidence="2" id="KW-0812">Transmembrane</keyword>
<keyword evidence="3" id="KW-1133">Transmembrane helix</keyword>
<dbReference type="PANTHER" id="PTHR36985:SF1">
    <property type="entry name" value="TRANSLOCATION AND ASSEMBLY MODULE SUBUNIT TAMB"/>
    <property type="match status" value="1"/>
</dbReference>
<evidence type="ECO:0000256" key="4">
    <source>
        <dbReference type="ARBA" id="ARBA00023136"/>
    </source>
</evidence>
<dbReference type="EMBL" id="BAABFA010000024">
    <property type="protein sequence ID" value="GAA4470133.1"/>
    <property type="molecule type" value="Genomic_DNA"/>
</dbReference>
<dbReference type="PANTHER" id="PTHR36985">
    <property type="entry name" value="TRANSLOCATION AND ASSEMBLY MODULE SUBUNIT TAMB"/>
    <property type="match status" value="1"/>
</dbReference>
<dbReference type="InterPro" id="IPR007452">
    <property type="entry name" value="TamB_C"/>
</dbReference>
<evidence type="ECO:0000259" key="5">
    <source>
        <dbReference type="Pfam" id="PF04357"/>
    </source>
</evidence>
<dbReference type="Pfam" id="PF04357">
    <property type="entry name" value="TamB"/>
    <property type="match status" value="1"/>
</dbReference>
<evidence type="ECO:0000313" key="6">
    <source>
        <dbReference type="EMBL" id="GAA4470133.1"/>
    </source>
</evidence>
<comment type="caution">
    <text evidence="6">The sequence shown here is derived from an EMBL/GenBank/DDBJ whole genome shotgun (WGS) entry which is preliminary data.</text>
</comment>
<protein>
    <submittedName>
        <fullName evidence="6">Translocation/assembly module TamB domain-containing protein</fullName>
    </submittedName>
</protein>